<dbReference type="OrthoDB" id="2662582at2"/>
<keyword evidence="3" id="KW-1185">Reference proteome</keyword>
<evidence type="ECO:0000313" key="2">
    <source>
        <dbReference type="EMBL" id="AEE17157.1"/>
    </source>
</evidence>
<dbReference type="KEGG" id="tbe:Trebr_1735"/>
<dbReference type="AlphaFoldDB" id="F4LQE8"/>
<dbReference type="InterPro" id="IPR050336">
    <property type="entry name" value="Chromosome_partition/occlusion"/>
</dbReference>
<dbReference type="EMBL" id="CP002696">
    <property type="protein sequence ID" value="AEE17157.1"/>
    <property type="molecule type" value="Genomic_DNA"/>
</dbReference>
<evidence type="ECO:0000313" key="3">
    <source>
        <dbReference type="Proteomes" id="UP000006546"/>
    </source>
</evidence>
<dbReference type="CDD" id="cd16410">
    <property type="entry name" value="ParB_N_like"/>
    <property type="match status" value="1"/>
</dbReference>
<dbReference type="InterPro" id="IPR036086">
    <property type="entry name" value="ParB/Sulfiredoxin_sf"/>
</dbReference>
<dbReference type="InterPro" id="IPR003115">
    <property type="entry name" value="ParB_N"/>
</dbReference>
<protein>
    <submittedName>
        <fullName evidence="2">ParB domain protein nuclease</fullName>
    </submittedName>
</protein>
<dbReference type="SMART" id="SM00470">
    <property type="entry name" value="ParB"/>
    <property type="match status" value="1"/>
</dbReference>
<organism evidence="2 3">
    <name type="scientific">Treponema brennaborense (strain DSM 12168 / CIP 105900 / DD5/3)</name>
    <dbReference type="NCBI Taxonomy" id="906968"/>
    <lineage>
        <taxon>Bacteria</taxon>
        <taxon>Pseudomonadati</taxon>
        <taxon>Spirochaetota</taxon>
        <taxon>Spirochaetia</taxon>
        <taxon>Spirochaetales</taxon>
        <taxon>Treponemataceae</taxon>
        <taxon>Treponema</taxon>
    </lineage>
</organism>
<sequence>MQVNIENIIVHKRVRKDLGNLEPLKDSLKRYGLLNPITITTKNELIAGQRRLEAAKQLGWTSINAIIIDDIDDVMKLEMELEENTQRSDFSDMELLEGYEQLEKLRNPGFFRRIWNALKAFFARIFEKIAGIKKQ</sequence>
<reference evidence="3" key="1">
    <citation type="submission" date="2011-04" db="EMBL/GenBank/DDBJ databases">
        <title>The complete genome of Treponema brennaborense DSM 12168.</title>
        <authorList>
            <person name="Lucas S."/>
            <person name="Han J."/>
            <person name="Lapidus A."/>
            <person name="Bruce D."/>
            <person name="Goodwin L."/>
            <person name="Pitluck S."/>
            <person name="Peters L."/>
            <person name="Kyrpides N."/>
            <person name="Mavromatis K."/>
            <person name="Ivanova N."/>
            <person name="Mikhailova N."/>
            <person name="Pagani I."/>
            <person name="Teshima H."/>
            <person name="Detter J.C."/>
            <person name="Tapia R."/>
            <person name="Han C."/>
            <person name="Land M."/>
            <person name="Hauser L."/>
            <person name="Markowitz V."/>
            <person name="Cheng J.-F."/>
            <person name="Hugenholtz P."/>
            <person name="Woyke T."/>
            <person name="Wu D."/>
            <person name="Gronow S."/>
            <person name="Wellnitz S."/>
            <person name="Brambilla E."/>
            <person name="Klenk H.-P."/>
            <person name="Eisen J.A."/>
        </authorList>
    </citation>
    <scope>NUCLEOTIDE SEQUENCE [LARGE SCALE GENOMIC DNA]</scope>
    <source>
        <strain evidence="3">DSM 12168 / CIP 105900 / DD5/3</strain>
    </source>
</reference>
<dbReference type="STRING" id="906968.Trebr_1735"/>
<accession>F4LQE8</accession>
<dbReference type="HOGENOM" id="CLU_150097_0_0_12"/>
<dbReference type="GO" id="GO:0005694">
    <property type="term" value="C:chromosome"/>
    <property type="evidence" value="ECO:0007669"/>
    <property type="project" value="TreeGrafter"/>
</dbReference>
<dbReference type="GO" id="GO:0045881">
    <property type="term" value="P:positive regulation of sporulation resulting in formation of a cellular spore"/>
    <property type="evidence" value="ECO:0007669"/>
    <property type="project" value="TreeGrafter"/>
</dbReference>
<dbReference type="RefSeq" id="WP_013758862.1">
    <property type="nucleotide sequence ID" value="NC_015500.1"/>
</dbReference>
<dbReference type="PANTHER" id="PTHR33375:SF1">
    <property type="entry name" value="CHROMOSOME-PARTITIONING PROTEIN PARB-RELATED"/>
    <property type="match status" value="1"/>
</dbReference>
<feature type="domain" description="ParB-like N-terminal" evidence="1">
    <location>
        <begin position="1"/>
        <end position="85"/>
    </location>
</feature>
<dbReference type="Gene3D" id="3.90.1530.10">
    <property type="entry name" value="Conserved hypothetical protein from pyrococcus furiosus pfu- 392566-001, ParB domain"/>
    <property type="match status" value="1"/>
</dbReference>
<dbReference type="SUPFAM" id="SSF110849">
    <property type="entry name" value="ParB/Sulfiredoxin"/>
    <property type="match status" value="1"/>
</dbReference>
<dbReference type="GO" id="GO:0007059">
    <property type="term" value="P:chromosome segregation"/>
    <property type="evidence" value="ECO:0007669"/>
    <property type="project" value="TreeGrafter"/>
</dbReference>
<dbReference type="Proteomes" id="UP000006546">
    <property type="component" value="Chromosome"/>
</dbReference>
<proteinExistence type="predicted"/>
<gene>
    <name evidence="2" type="ordered locus">Trebr_1735</name>
</gene>
<dbReference type="PANTHER" id="PTHR33375">
    <property type="entry name" value="CHROMOSOME-PARTITIONING PROTEIN PARB-RELATED"/>
    <property type="match status" value="1"/>
</dbReference>
<name>F4LQE8_TREBD</name>
<dbReference type="eggNOG" id="COG1475">
    <property type="taxonomic scope" value="Bacteria"/>
</dbReference>
<evidence type="ECO:0000259" key="1">
    <source>
        <dbReference type="SMART" id="SM00470"/>
    </source>
</evidence>
<dbReference type="Pfam" id="PF02195">
    <property type="entry name" value="ParB_N"/>
    <property type="match status" value="1"/>
</dbReference>